<proteinExistence type="predicted"/>
<evidence type="ECO:0000313" key="1">
    <source>
        <dbReference type="EMBL" id="KKL76704.1"/>
    </source>
</evidence>
<sequence>MALRIEIAKMYNGKLEMRSGDLTGSTTSSNITKGEILSDISDEIDELLDD</sequence>
<gene>
    <name evidence="1" type="ORF">LCGC14_2042250</name>
</gene>
<accession>A0A0F9ERR1</accession>
<organism evidence="1">
    <name type="scientific">marine sediment metagenome</name>
    <dbReference type="NCBI Taxonomy" id="412755"/>
    <lineage>
        <taxon>unclassified sequences</taxon>
        <taxon>metagenomes</taxon>
        <taxon>ecological metagenomes</taxon>
    </lineage>
</organism>
<name>A0A0F9ERR1_9ZZZZ</name>
<comment type="caution">
    <text evidence="1">The sequence shown here is derived from an EMBL/GenBank/DDBJ whole genome shotgun (WGS) entry which is preliminary data.</text>
</comment>
<protein>
    <submittedName>
        <fullName evidence="1">Uncharacterized protein</fullName>
    </submittedName>
</protein>
<reference evidence="1" key="1">
    <citation type="journal article" date="2015" name="Nature">
        <title>Complex archaea that bridge the gap between prokaryotes and eukaryotes.</title>
        <authorList>
            <person name="Spang A."/>
            <person name="Saw J.H."/>
            <person name="Jorgensen S.L."/>
            <person name="Zaremba-Niedzwiedzka K."/>
            <person name="Martijn J."/>
            <person name="Lind A.E."/>
            <person name="van Eijk R."/>
            <person name="Schleper C."/>
            <person name="Guy L."/>
            <person name="Ettema T.J."/>
        </authorList>
    </citation>
    <scope>NUCLEOTIDE SEQUENCE</scope>
</reference>
<dbReference type="AlphaFoldDB" id="A0A0F9ERR1"/>
<dbReference type="EMBL" id="LAZR01023964">
    <property type="protein sequence ID" value="KKL76704.1"/>
    <property type="molecule type" value="Genomic_DNA"/>
</dbReference>